<comment type="subunit">
    <text evidence="10">Interacts with Atg9; the interaction is transient.</text>
</comment>
<sequence>MDVNLLIFVSSTIVVLIVICIVFLQRRSEGTQEIRDNTQNAAVQGRPIRRAAGVRNVRHRMQGNANYQSYEEDNRQVDEDNNDNDADDKIELPDHKVGTKKRAKLAAKAEKKLQREAAERDREERKKREQLLQEERDKQAEKERTEELKIEEAEKKAREEKEKKEYEEYLKMKEAFNIEEEGYEQENKEYEENLLQEFLTYIKQNKVLVLEDLAAHFGLKTASVVERIQELQAIGNLTGVIDDRGKFIYISENELQSVAKFVRQRGRISITELVENSNNLINLTPVKSCSASAS</sequence>
<comment type="subcellular location">
    <subcellularLocation>
        <location evidence="1">Endoplasmic reticulum membrane</location>
        <topology evidence="1">Single-pass membrane protein</topology>
    </subcellularLocation>
</comment>
<dbReference type="Gene3D" id="1.10.10.10">
    <property type="entry name" value="Winged helix-like DNA-binding domain superfamily/Winged helix DNA-binding domain"/>
    <property type="match status" value="1"/>
</dbReference>
<dbReference type="Proteomes" id="UP001497644">
    <property type="component" value="Chromosome 1"/>
</dbReference>
<dbReference type="EMBL" id="OZ034824">
    <property type="protein sequence ID" value="CAL1673632.1"/>
    <property type="molecule type" value="Genomic_DNA"/>
</dbReference>
<feature type="transmembrane region" description="Helical" evidence="12">
    <location>
        <begin position="6"/>
        <end position="24"/>
    </location>
</feature>
<dbReference type="AlphaFoldDB" id="A0AAV2N1K1"/>
<dbReference type="SMART" id="SM01128">
    <property type="entry name" value="DDRGK"/>
    <property type="match status" value="1"/>
</dbReference>
<gene>
    <name evidence="13" type="ORF">LPLAT_LOCUS483</name>
</gene>
<evidence type="ECO:0000256" key="5">
    <source>
        <dbReference type="ARBA" id="ARBA00022786"/>
    </source>
</evidence>
<dbReference type="PANTHER" id="PTHR48176">
    <property type="entry name" value="DDRGK DOMAIN-CONTAINING PROTEIN 1"/>
    <property type="match status" value="1"/>
</dbReference>
<evidence type="ECO:0000256" key="2">
    <source>
        <dbReference type="ARBA" id="ARBA00009829"/>
    </source>
</evidence>
<comment type="function">
    <text evidence="9">Substrate adapter for ufmylation, the covalent attachment of the ubiquitin-like modifier UFM1 to substrate proteins. Required for ufmylation of Atg9; protects the nervous system during aging, possibly by stabilizing Atg9 and supporting its function.</text>
</comment>
<evidence type="ECO:0000256" key="4">
    <source>
        <dbReference type="ARBA" id="ARBA00022692"/>
    </source>
</evidence>
<feature type="region of interest" description="Disordered" evidence="11">
    <location>
        <begin position="59"/>
        <end position="148"/>
    </location>
</feature>
<evidence type="ECO:0000313" key="13">
    <source>
        <dbReference type="EMBL" id="CAL1673632.1"/>
    </source>
</evidence>
<keyword evidence="7 12" id="KW-1133">Transmembrane helix</keyword>
<keyword evidence="8 12" id="KW-0472">Membrane</keyword>
<dbReference type="FunFam" id="1.10.10.10:FF:000143">
    <property type="entry name" value="DDRGK domain-containing protein 1"/>
    <property type="match status" value="1"/>
</dbReference>
<proteinExistence type="inferred from homology"/>
<protein>
    <recommendedName>
        <fullName evidence="3">DDRGK domain-containing protein 1</fullName>
    </recommendedName>
</protein>
<keyword evidence="14" id="KW-1185">Reference proteome</keyword>
<dbReference type="InterPro" id="IPR050899">
    <property type="entry name" value="DDRGK_domain-containing"/>
</dbReference>
<evidence type="ECO:0000256" key="7">
    <source>
        <dbReference type="ARBA" id="ARBA00022989"/>
    </source>
</evidence>
<evidence type="ECO:0000256" key="10">
    <source>
        <dbReference type="ARBA" id="ARBA00049687"/>
    </source>
</evidence>
<organism evidence="13 14">
    <name type="scientific">Lasius platythorax</name>
    <dbReference type="NCBI Taxonomy" id="488582"/>
    <lineage>
        <taxon>Eukaryota</taxon>
        <taxon>Metazoa</taxon>
        <taxon>Ecdysozoa</taxon>
        <taxon>Arthropoda</taxon>
        <taxon>Hexapoda</taxon>
        <taxon>Insecta</taxon>
        <taxon>Pterygota</taxon>
        <taxon>Neoptera</taxon>
        <taxon>Endopterygota</taxon>
        <taxon>Hymenoptera</taxon>
        <taxon>Apocrita</taxon>
        <taxon>Aculeata</taxon>
        <taxon>Formicoidea</taxon>
        <taxon>Formicidae</taxon>
        <taxon>Formicinae</taxon>
        <taxon>Lasius</taxon>
        <taxon>Lasius</taxon>
    </lineage>
</organism>
<dbReference type="InterPro" id="IPR019153">
    <property type="entry name" value="DDRGK_dom-contain"/>
</dbReference>
<dbReference type="InterPro" id="IPR036390">
    <property type="entry name" value="WH_DNA-bd_sf"/>
</dbReference>
<keyword evidence="4 12" id="KW-0812">Transmembrane</keyword>
<evidence type="ECO:0000256" key="6">
    <source>
        <dbReference type="ARBA" id="ARBA00022824"/>
    </source>
</evidence>
<dbReference type="Pfam" id="PF09756">
    <property type="entry name" value="DDRGK"/>
    <property type="match status" value="1"/>
</dbReference>
<feature type="compositionally biased region" description="Basic and acidic residues" evidence="11">
    <location>
        <begin position="107"/>
        <end position="148"/>
    </location>
</feature>
<evidence type="ECO:0000313" key="14">
    <source>
        <dbReference type="Proteomes" id="UP001497644"/>
    </source>
</evidence>
<evidence type="ECO:0000256" key="8">
    <source>
        <dbReference type="ARBA" id="ARBA00023136"/>
    </source>
</evidence>
<dbReference type="GO" id="GO:0005789">
    <property type="term" value="C:endoplasmic reticulum membrane"/>
    <property type="evidence" value="ECO:0007669"/>
    <property type="project" value="UniProtKB-SubCell"/>
</dbReference>
<keyword evidence="5" id="KW-0833">Ubl conjugation pathway</keyword>
<evidence type="ECO:0000256" key="3">
    <source>
        <dbReference type="ARBA" id="ARBA00018218"/>
    </source>
</evidence>
<reference evidence="13 14" key="1">
    <citation type="submission" date="2024-04" db="EMBL/GenBank/DDBJ databases">
        <authorList>
            <consortium name="Molecular Ecology Group"/>
        </authorList>
    </citation>
    <scope>NUCLEOTIDE SEQUENCE [LARGE SCALE GENOMIC DNA]</scope>
</reference>
<keyword evidence="6" id="KW-0256">Endoplasmic reticulum</keyword>
<evidence type="ECO:0000256" key="1">
    <source>
        <dbReference type="ARBA" id="ARBA00004389"/>
    </source>
</evidence>
<dbReference type="PANTHER" id="PTHR48176:SF1">
    <property type="entry name" value="DDRGK DOMAIN-CONTAINING PROTEIN 1"/>
    <property type="match status" value="1"/>
</dbReference>
<accession>A0AAV2N1K1</accession>
<dbReference type="InterPro" id="IPR036388">
    <property type="entry name" value="WH-like_DNA-bd_sf"/>
</dbReference>
<name>A0AAV2N1K1_9HYME</name>
<dbReference type="GO" id="GO:0044389">
    <property type="term" value="F:ubiquitin-like protein ligase binding"/>
    <property type="evidence" value="ECO:0007669"/>
    <property type="project" value="TreeGrafter"/>
</dbReference>
<evidence type="ECO:0000256" key="12">
    <source>
        <dbReference type="SAM" id="Phobius"/>
    </source>
</evidence>
<dbReference type="SUPFAM" id="SSF46785">
    <property type="entry name" value="Winged helix' DNA-binding domain"/>
    <property type="match status" value="1"/>
</dbReference>
<feature type="compositionally biased region" description="Basic and acidic residues" evidence="11">
    <location>
        <begin position="87"/>
        <end position="97"/>
    </location>
</feature>
<evidence type="ECO:0000256" key="9">
    <source>
        <dbReference type="ARBA" id="ARBA00049608"/>
    </source>
</evidence>
<evidence type="ECO:0000256" key="11">
    <source>
        <dbReference type="SAM" id="MobiDB-lite"/>
    </source>
</evidence>
<comment type="similarity">
    <text evidence="2">Belongs to the DDRGK1 family.</text>
</comment>